<dbReference type="InterPro" id="IPR014710">
    <property type="entry name" value="RmlC-like_jellyroll"/>
</dbReference>
<dbReference type="SUPFAM" id="SSF51182">
    <property type="entry name" value="RmlC-like cupins"/>
    <property type="match status" value="1"/>
</dbReference>
<dbReference type="InterPro" id="IPR013096">
    <property type="entry name" value="Cupin_2"/>
</dbReference>
<evidence type="ECO:0000259" key="1">
    <source>
        <dbReference type="Pfam" id="PF07883"/>
    </source>
</evidence>
<keyword evidence="3" id="KW-1185">Reference proteome</keyword>
<reference evidence="2 3" key="1">
    <citation type="submission" date="2017-05" db="EMBL/GenBank/DDBJ databases">
        <title>Genome sequence for an aflatoxigenic pathogen of Argentinian peanut, Aspergillus arachidicola.</title>
        <authorList>
            <person name="Moore G."/>
            <person name="Beltz S.B."/>
            <person name="Mack B.M."/>
        </authorList>
    </citation>
    <scope>NUCLEOTIDE SEQUENCE [LARGE SCALE GENOMIC DNA]</scope>
    <source>
        <strain evidence="2 3">CBS 117610</strain>
    </source>
</reference>
<comment type="caution">
    <text evidence="2">The sequence shown here is derived from an EMBL/GenBank/DDBJ whole genome shotgun (WGS) entry which is preliminary data.</text>
</comment>
<dbReference type="Pfam" id="PF07883">
    <property type="entry name" value="Cupin_2"/>
    <property type="match status" value="1"/>
</dbReference>
<evidence type="ECO:0000313" key="3">
    <source>
        <dbReference type="Proteomes" id="UP000231358"/>
    </source>
</evidence>
<dbReference type="Gene3D" id="2.60.120.10">
    <property type="entry name" value="Jelly Rolls"/>
    <property type="match status" value="1"/>
</dbReference>
<gene>
    <name evidence="2" type="ORF">AARAC_004312</name>
</gene>
<name>A0A2G7G2K6_9EURO</name>
<dbReference type="AlphaFoldDB" id="A0A2G7G2K6"/>
<feature type="domain" description="Cupin type-2" evidence="1">
    <location>
        <begin position="97"/>
        <end position="156"/>
    </location>
</feature>
<sequence length="189" mass="20736">MASKSSPLRPLQRYITTHDPDTQEAIFLRSDEKNTTTGTGVQESLPGQEVNGFPFYLGYATHEFPINLAGDKDLTAYRQDLVTPPGLVISTGSVCRIVDFPPATTSAMHRSVSIDYGVVIEGEIELILDSGDTRRMQRGDISVQRGTNHAWRNVTPGGGWARMLYVLLPAVQLEGKGELIEGIDIRPSH</sequence>
<dbReference type="CDD" id="cd02231">
    <property type="entry name" value="cupin_BLL6423-like"/>
    <property type="match status" value="1"/>
</dbReference>
<dbReference type="InterPro" id="IPR011051">
    <property type="entry name" value="RmlC_Cupin_sf"/>
</dbReference>
<proteinExistence type="predicted"/>
<dbReference type="PANTHER" id="PTHR36156">
    <property type="entry name" value="SLR2101 PROTEIN"/>
    <property type="match status" value="1"/>
</dbReference>
<dbReference type="InterPro" id="IPR047142">
    <property type="entry name" value="OryJ/VirC-like"/>
</dbReference>
<protein>
    <recommendedName>
        <fullName evidence="1">Cupin type-2 domain-containing protein</fullName>
    </recommendedName>
</protein>
<dbReference type="Proteomes" id="UP000231358">
    <property type="component" value="Unassembled WGS sequence"/>
</dbReference>
<dbReference type="EMBL" id="NEXV01000198">
    <property type="protein sequence ID" value="PIG87059.1"/>
    <property type="molecule type" value="Genomic_DNA"/>
</dbReference>
<organism evidence="2 3">
    <name type="scientific">Aspergillus arachidicola</name>
    <dbReference type="NCBI Taxonomy" id="656916"/>
    <lineage>
        <taxon>Eukaryota</taxon>
        <taxon>Fungi</taxon>
        <taxon>Dikarya</taxon>
        <taxon>Ascomycota</taxon>
        <taxon>Pezizomycotina</taxon>
        <taxon>Eurotiomycetes</taxon>
        <taxon>Eurotiomycetidae</taxon>
        <taxon>Eurotiales</taxon>
        <taxon>Aspergillaceae</taxon>
        <taxon>Aspergillus</taxon>
        <taxon>Aspergillus subgen. Circumdati</taxon>
    </lineage>
</organism>
<dbReference type="PANTHER" id="PTHR36156:SF3">
    <property type="entry name" value="CUPIN 2 CONSERVED BARREL DOMAIN-CONTAINING PROTEIN"/>
    <property type="match status" value="1"/>
</dbReference>
<evidence type="ECO:0000313" key="2">
    <source>
        <dbReference type="EMBL" id="PIG87059.1"/>
    </source>
</evidence>
<accession>A0A2G7G2K6</accession>